<comment type="caution">
    <text evidence="2">The sequence shown here is derived from an EMBL/GenBank/DDBJ whole genome shotgun (WGS) entry which is preliminary data.</text>
</comment>
<keyword evidence="1" id="KW-0732">Signal</keyword>
<gene>
    <name evidence="2" type="ORF">HNP25_002579</name>
</gene>
<dbReference type="PROSITE" id="PS51257">
    <property type="entry name" value="PROKAR_LIPOPROTEIN"/>
    <property type="match status" value="1"/>
</dbReference>
<reference evidence="2 3" key="1">
    <citation type="submission" date="2020-08" db="EMBL/GenBank/DDBJ databases">
        <title>Functional genomics of gut bacteria from endangered species of beetles.</title>
        <authorList>
            <person name="Carlos-Shanley C."/>
        </authorList>
    </citation>
    <scope>NUCLEOTIDE SEQUENCE [LARGE SCALE GENOMIC DNA]</scope>
    <source>
        <strain evidence="2 3">S00070</strain>
    </source>
</reference>
<evidence type="ECO:0008006" key="4">
    <source>
        <dbReference type="Google" id="ProtNLM"/>
    </source>
</evidence>
<evidence type="ECO:0000256" key="1">
    <source>
        <dbReference type="SAM" id="SignalP"/>
    </source>
</evidence>
<dbReference type="Proteomes" id="UP000524404">
    <property type="component" value="Unassembled WGS sequence"/>
</dbReference>
<dbReference type="RefSeq" id="WP_184134617.1">
    <property type="nucleotide sequence ID" value="NZ_JACHKT010000017.1"/>
</dbReference>
<dbReference type="EMBL" id="JACHKT010000017">
    <property type="protein sequence ID" value="MBB6003920.1"/>
    <property type="molecule type" value="Genomic_DNA"/>
</dbReference>
<sequence length="415" mass="47338">MFTKSVQIALCIVLLISISCTTKLVEEITPTQNIAGTWRFQSATGTAIVGGKTIDLTDDLSISTNGATHHITRTSTWIFREGGTGTMDGENFTYVVAGKTLTISKNTQKYIQVSVTLKDGILEITEDENGLKTIIDAFNTLLLTDKITKYFRTLQYKSLQDILSTNGTPDCLLKTYTNINESTVNEYTHTYSDENTLAELNTKTLRLSDSTVFNVKFSYQENKANLGSNTKPYVTILRNSQNYSKVYCDKNGRVNKREYYYSGQDNFPSEVDNETYDTNGNNTKTTTFFYDATNGEKFESRFIIYEAEYLNGNYIKLFYTDENTSRYLMNEYITWTFNGVKTKVVYPFNYRNLSFGANNKNHRTKMIDYDTSGVISYQSSVVYNFDSKGYILSSEETFTGTSVKRRNIDYVYQCK</sequence>
<evidence type="ECO:0000313" key="2">
    <source>
        <dbReference type="EMBL" id="MBB6003920.1"/>
    </source>
</evidence>
<feature type="signal peptide" evidence="1">
    <location>
        <begin position="1"/>
        <end position="22"/>
    </location>
</feature>
<name>A0A841EUE7_9BACT</name>
<organism evidence="2 3">
    <name type="scientific">Arcicella rosea</name>
    <dbReference type="NCBI Taxonomy" id="502909"/>
    <lineage>
        <taxon>Bacteria</taxon>
        <taxon>Pseudomonadati</taxon>
        <taxon>Bacteroidota</taxon>
        <taxon>Cytophagia</taxon>
        <taxon>Cytophagales</taxon>
        <taxon>Flectobacillaceae</taxon>
        <taxon>Arcicella</taxon>
    </lineage>
</organism>
<accession>A0A841EUE7</accession>
<evidence type="ECO:0000313" key="3">
    <source>
        <dbReference type="Proteomes" id="UP000524404"/>
    </source>
</evidence>
<keyword evidence="3" id="KW-1185">Reference proteome</keyword>
<feature type="chain" id="PRO_5032748859" description="Lipocalin-like domain-containing protein" evidence="1">
    <location>
        <begin position="23"/>
        <end position="415"/>
    </location>
</feature>
<protein>
    <recommendedName>
        <fullName evidence="4">Lipocalin-like domain-containing protein</fullName>
    </recommendedName>
</protein>
<proteinExistence type="predicted"/>
<dbReference type="AlphaFoldDB" id="A0A841EUE7"/>